<evidence type="ECO:0000313" key="2">
    <source>
        <dbReference type="Ensembl" id="ENSSDAP00000024183.1"/>
    </source>
</evidence>
<dbReference type="Pfam" id="PF15769">
    <property type="entry name" value="DUF4698"/>
    <property type="match status" value="1"/>
</dbReference>
<name>A0A8C9QDJ2_SPEDA</name>
<reference evidence="2" key="1">
    <citation type="submission" date="2025-08" db="UniProtKB">
        <authorList>
            <consortium name="Ensembl"/>
        </authorList>
    </citation>
    <scope>IDENTIFICATION</scope>
</reference>
<organism evidence="2 3">
    <name type="scientific">Spermophilus dauricus</name>
    <name type="common">Daurian ground squirrel</name>
    <dbReference type="NCBI Taxonomy" id="99837"/>
    <lineage>
        <taxon>Eukaryota</taxon>
        <taxon>Metazoa</taxon>
        <taxon>Chordata</taxon>
        <taxon>Craniata</taxon>
        <taxon>Vertebrata</taxon>
        <taxon>Euteleostomi</taxon>
        <taxon>Mammalia</taxon>
        <taxon>Eutheria</taxon>
        <taxon>Euarchontoglires</taxon>
        <taxon>Glires</taxon>
        <taxon>Rodentia</taxon>
        <taxon>Sciuromorpha</taxon>
        <taxon>Sciuridae</taxon>
        <taxon>Xerinae</taxon>
        <taxon>Marmotini</taxon>
        <taxon>Spermophilus</taxon>
    </lineage>
</organism>
<accession>A0A8C9QDJ2</accession>
<dbReference type="InterPro" id="IPR031526">
    <property type="entry name" value="DUF4698"/>
</dbReference>
<dbReference type="Proteomes" id="UP000694422">
    <property type="component" value="Unplaced"/>
</dbReference>
<dbReference type="AlphaFoldDB" id="A0A8C9QDJ2"/>
<dbReference type="PANTHER" id="PTHR34754:SF1">
    <property type="entry name" value="COILED-COIL DOMAIN-CONTAINING PROTEIN 60"/>
    <property type="match status" value="1"/>
</dbReference>
<protein>
    <submittedName>
        <fullName evidence="2">Coiled-coil domain containing 60</fullName>
    </submittedName>
</protein>
<reference evidence="2" key="2">
    <citation type="submission" date="2025-09" db="UniProtKB">
        <authorList>
            <consortium name="Ensembl"/>
        </authorList>
    </citation>
    <scope>IDENTIFICATION</scope>
</reference>
<evidence type="ECO:0000256" key="1">
    <source>
        <dbReference type="SAM" id="MobiDB-lite"/>
    </source>
</evidence>
<sequence length="544" mass="61800">MNEKSAFNIQLLSSSPSLSLSPLSPSVCLRLFLFLLRLSLPCLCSSLIQAVKMGRGYFTILREESNLKKEQLQLQKLEEEERNKFQPTKKVSEIQLGDSLLVFYEDKKKSGTNIIFRPFTPMRSCLFLPSMPEAHPLFRQLCALHWLLESLTIDHTHHTMKSVTTCWNFKDPGGSKSSIKKINKDKSMAQRWEHFVATPKTKKFKIPVIRAVSRRLSRRGSTISLSRTSGASSPQSSMISMNPGSDEPPSVATQVTGSKDVEDNESSSTKPDEEPLHINLQKLLEMAREDARRTVMMENELQRKAPSLLSVLRQTKSDSAFREGPATHKSREGTAGALGPIHQALLLCAHSRAPRDIVLCKNGLCSSMRARFYSVAQEAGFCLQDKMEIFMKRQEERGLQKFNSFGRASTFQKDMSKMRHQISLVKGDAQEIADHWYFDLLSKLPEDLKSFRPAKKILAKLQKFGENLDLRIRPHVLLKVLQELRIWELCSPDVAVAIEFVREHIVHMPQEDYISWLQSRVNLPLRPQNAIMESRPTVTNGPSV</sequence>
<feature type="compositionally biased region" description="Polar residues" evidence="1">
    <location>
        <begin position="219"/>
        <end position="243"/>
    </location>
</feature>
<dbReference type="PANTHER" id="PTHR34754">
    <property type="entry name" value="COILED-COIL DOMAIN-CONTAINING PROTEIN 60"/>
    <property type="match status" value="1"/>
</dbReference>
<keyword evidence="3" id="KW-1185">Reference proteome</keyword>
<dbReference type="Ensembl" id="ENSSDAT00000027673.1">
    <property type="protein sequence ID" value="ENSSDAP00000024183.1"/>
    <property type="gene ID" value="ENSSDAG00000021999.1"/>
</dbReference>
<feature type="region of interest" description="Disordered" evidence="1">
    <location>
        <begin position="219"/>
        <end position="277"/>
    </location>
</feature>
<proteinExistence type="predicted"/>
<evidence type="ECO:0000313" key="3">
    <source>
        <dbReference type="Proteomes" id="UP000694422"/>
    </source>
</evidence>